<proteinExistence type="predicted"/>
<gene>
    <name evidence="1" type="ORF">BBK36DRAFT_1170516</name>
</gene>
<dbReference type="RefSeq" id="XP_024748164.1">
    <property type="nucleotide sequence ID" value="XM_024895456.1"/>
</dbReference>
<evidence type="ECO:0000313" key="2">
    <source>
        <dbReference type="Proteomes" id="UP000241546"/>
    </source>
</evidence>
<sequence length="480" mass="53320">MPPGAEEQELYYYGLPSCPKLVARTSSNVWVNPQMPGPTTFTGTLNMYRKMLRPAGRHPLLNQLWNDATSSLRVQITDAVSDIDWHAIDILRVGYVHEQSPITLMVAVTPDTVSWNQAYPVAVRCKSILEQHGIHGIECEVRESVVAFLTEPDEKKATFQLSSKFPELFTAEHEDGVEHAQLTDHLGTRIAIKDMPNHGVEAYRRPEFGPFKDIIQVDQHTFESRLKGYEARTADETKKGSSALLLRDTMRPFTAASSRVIGEVLYSPEFSCTTTEGGREWLRDWALVELQPASHEAPLDSIKNRIFIGSRQQLRFLINKGEPGWKGLADPVPPDMDDGCFNLSKEVVPYEELFNPPGTAAYMDEPAICVAKFGATSNLTMGLGNTLKSVVRTTTETPDGERKNVSEEWPIISVPRARDRSATFCEPGDSGSCVWDMDGRPAGIIMAGNGINRINDVTYASPLERLLADIKSHGFDVSLV</sequence>
<reference evidence="2" key="1">
    <citation type="submission" date="2016-07" db="EMBL/GenBank/DDBJ databases">
        <title>Multiple horizontal gene transfer events from other fungi enriched the ability of initially mycotrophic Trichoderma (Ascomycota) to feed on dead plant biomass.</title>
        <authorList>
            <consortium name="DOE Joint Genome Institute"/>
            <person name="Atanasova L."/>
            <person name="Chenthamara K."/>
            <person name="Zhang J."/>
            <person name="Grujic M."/>
            <person name="Henrissat B."/>
            <person name="Kuo A."/>
            <person name="Aerts A."/>
            <person name="Salamov A."/>
            <person name="Lipzen A."/>
            <person name="Labutti K."/>
            <person name="Barry K."/>
            <person name="Miao Y."/>
            <person name="Rahimi M.J."/>
            <person name="Shen Q."/>
            <person name="Grigoriev I.V."/>
            <person name="Kubicek C.P."/>
            <person name="Druzhinina I.S."/>
        </authorList>
    </citation>
    <scope>NUCLEOTIDE SEQUENCE [LARGE SCALE GENOMIC DNA]</scope>
    <source>
        <strain evidence="2">TUCIM 6016</strain>
    </source>
</reference>
<dbReference type="Proteomes" id="UP000241546">
    <property type="component" value="Unassembled WGS sequence"/>
</dbReference>
<name>A0A2T4B692_9HYPO</name>
<keyword evidence="2" id="KW-1185">Reference proteome</keyword>
<evidence type="ECO:0008006" key="3">
    <source>
        <dbReference type="Google" id="ProtNLM"/>
    </source>
</evidence>
<organism evidence="1 2">
    <name type="scientific">Trichoderma citrinoviride</name>
    <dbReference type="NCBI Taxonomy" id="58853"/>
    <lineage>
        <taxon>Eukaryota</taxon>
        <taxon>Fungi</taxon>
        <taxon>Dikarya</taxon>
        <taxon>Ascomycota</taxon>
        <taxon>Pezizomycotina</taxon>
        <taxon>Sordariomycetes</taxon>
        <taxon>Hypocreomycetidae</taxon>
        <taxon>Hypocreales</taxon>
        <taxon>Hypocreaceae</taxon>
        <taxon>Trichoderma</taxon>
    </lineage>
</organism>
<protein>
    <recommendedName>
        <fullName evidence="3">Peptidase S64</fullName>
    </recommendedName>
</protein>
<dbReference type="EMBL" id="KZ680216">
    <property type="protein sequence ID" value="PTB64844.1"/>
    <property type="molecule type" value="Genomic_DNA"/>
</dbReference>
<dbReference type="AlphaFoldDB" id="A0A2T4B692"/>
<dbReference type="OrthoDB" id="5424209at2759"/>
<evidence type="ECO:0000313" key="1">
    <source>
        <dbReference type="EMBL" id="PTB64844.1"/>
    </source>
</evidence>
<accession>A0A2T4B692</accession>
<dbReference type="GeneID" id="36603574"/>